<dbReference type="InterPro" id="IPR051332">
    <property type="entry name" value="Fosfomycin_Res_Enzymes"/>
</dbReference>
<dbReference type="PROSITE" id="PS51819">
    <property type="entry name" value="VOC"/>
    <property type="match status" value="1"/>
</dbReference>
<gene>
    <name evidence="2" type="ORF">JYA64_01545</name>
</gene>
<evidence type="ECO:0000259" key="1">
    <source>
        <dbReference type="PROSITE" id="PS51819"/>
    </source>
</evidence>
<reference evidence="2 3" key="1">
    <citation type="submission" date="2021-01" db="EMBL/GenBank/DDBJ databases">
        <title>Genome Sequencing of Type Strains.</title>
        <authorList>
            <person name="Lemaire J.F."/>
            <person name="Inderbitzin P."/>
            <person name="Collins S.B."/>
            <person name="Wespe N."/>
            <person name="Knight-Connoni V."/>
        </authorList>
    </citation>
    <scope>NUCLEOTIDE SEQUENCE [LARGE SCALE GENOMIC DNA]</scope>
    <source>
        <strain evidence="2 3">DSM 14730</strain>
    </source>
</reference>
<dbReference type="PANTHER" id="PTHR36113">
    <property type="entry name" value="LYASE, PUTATIVE-RELATED-RELATED"/>
    <property type="match status" value="1"/>
</dbReference>
<accession>A0ABS2Z7M6</accession>
<dbReference type="Gene3D" id="3.10.180.10">
    <property type="entry name" value="2,3-Dihydroxybiphenyl 1,2-Dioxygenase, domain 1"/>
    <property type="match status" value="1"/>
</dbReference>
<dbReference type="InterPro" id="IPR037523">
    <property type="entry name" value="VOC_core"/>
</dbReference>
<dbReference type="CDD" id="cd06587">
    <property type="entry name" value="VOC"/>
    <property type="match status" value="1"/>
</dbReference>
<proteinExistence type="predicted"/>
<dbReference type="InterPro" id="IPR004360">
    <property type="entry name" value="Glyas_Fos-R_dOase_dom"/>
</dbReference>
<evidence type="ECO:0000313" key="3">
    <source>
        <dbReference type="Proteomes" id="UP001319060"/>
    </source>
</evidence>
<dbReference type="SUPFAM" id="SSF54593">
    <property type="entry name" value="Glyoxalase/Bleomycin resistance protein/Dihydroxybiphenyl dioxygenase"/>
    <property type="match status" value="1"/>
</dbReference>
<evidence type="ECO:0000313" key="2">
    <source>
        <dbReference type="EMBL" id="MBN3543983.1"/>
    </source>
</evidence>
<protein>
    <submittedName>
        <fullName evidence="2">VOC family protein</fullName>
    </submittedName>
</protein>
<comment type="caution">
    <text evidence="2">The sequence shown here is derived from an EMBL/GenBank/DDBJ whole genome shotgun (WGS) entry which is preliminary data.</text>
</comment>
<dbReference type="Proteomes" id="UP001319060">
    <property type="component" value="Unassembled WGS sequence"/>
</dbReference>
<dbReference type="PANTHER" id="PTHR36113:SF1">
    <property type="entry name" value="GLYOXALASE_BLEOMYCIN RESISTANCE PROTEIN_DIOXYGENASE"/>
    <property type="match status" value="1"/>
</dbReference>
<dbReference type="Pfam" id="PF00903">
    <property type="entry name" value="Glyoxalase"/>
    <property type="match status" value="1"/>
</dbReference>
<sequence length="119" mass="13447">MMHHVGIYVSDMKRSSEFYETILPVLTKEKLIWEDKELLFLRGEGFQIELIPSSTINSAGTHIAFSVTSVTDQINALKQLGLTPTEGPYKLSNGWKTVFYDGPDGEEIEFIRTTESSMN</sequence>
<dbReference type="InterPro" id="IPR029068">
    <property type="entry name" value="Glyas_Bleomycin-R_OHBP_Dase"/>
</dbReference>
<dbReference type="EMBL" id="JAFHKS010000038">
    <property type="protein sequence ID" value="MBN3543983.1"/>
    <property type="molecule type" value="Genomic_DNA"/>
</dbReference>
<dbReference type="RefSeq" id="WP_188404413.1">
    <property type="nucleotide sequence ID" value="NZ_BMCE01000005.1"/>
</dbReference>
<name>A0ABS2Z7M6_9BACL</name>
<keyword evidence="3" id="KW-1185">Reference proteome</keyword>
<organism evidence="2 3">
    <name type="scientific">Fictibacillus barbaricus</name>
    <dbReference type="NCBI Taxonomy" id="182136"/>
    <lineage>
        <taxon>Bacteria</taxon>
        <taxon>Bacillati</taxon>
        <taxon>Bacillota</taxon>
        <taxon>Bacilli</taxon>
        <taxon>Bacillales</taxon>
        <taxon>Fictibacillaceae</taxon>
        <taxon>Fictibacillus</taxon>
    </lineage>
</organism>
<feature type="domain" description="VOC" evidence="1">
    <location>
        <begin position="1"/>
        <end position="113"/>
    </location>
</feature>